<keyword evidence="2" id="KW-1185">Reference proteome</keyword>
<dbReference type="Proteomes" id="UP000037267">
    <property type="component" value="Unassembled WGS sequence"/>
</dbReference>
<dbReference type="EMBL" id="LGSS01000014">
    <property type="protein sequence ID" value="KNF07658.1"/>
    <property type="molecule type" value="Genomic_DNA"/>
</dbReference>
<proteinExistence type="predicted"/>
<dbReference type="SUPFAM" id="SSF51735">
    <property type="entry name" value="NAD(P)-binding Rossmann-fold domains"/>
    <property type="match status" value="1"/>
</dbReference>
<evidence type="ECO:0000313" key="2">
    <source>
        <dbReference type="Proteomes" id="UP000037267"/>
    </source>
</evidence>
<dbReference type="Gene3D" id="3.40.50.720">
    <property type="entry name" value="NAD(P)-binding Rossmann-like Domain"/>
    <property type="match status" value="1"/>
</dbReference>
<evidence type="ECO:0008006" key="3">
    <source>
        <dbReference type="Google" id="ProtNLM"/>
    </source>
</evidence>
<evidence type="ECO:0000313" key="1">
    <source>
        <dbReference type="EMBL" id="KNF07658.1"/>
    </source>
</evidence>
<protein>
    <recommendedName>
        <fullName evidence="3">Short chain dehydrogenase</fullName>
    </recommendedName>
</protein>
<gene>
    <name evidence="1" type="ORF">CLPU_14c00760</name>
</gene>
<dbReference type="RefSeq" id="WP_268760472.1">
    <property type="nucleotide sequence ID" value="NZ_LGSS01000014.1"/>
</dbReference>
<dbReference type="AlphaFoldDB" id="A0A0L0W7V6"/>
<reference evidence="2" key="1">
    <citation type="submission" date="2015-07" db="EMBL/GenBank/DDBJ databases">
        <title>Draft genome sequence of the purine-degrading Gottschalkia purinilyticum DSM 1384 (formerly Clostridium purinilyticum).</title>
        <authorList>
            <person name="Poehlein A."/>
            <person name="Schiel-Bengelsdorf B."/>
            <person name="Bengelsdorf F.R."/>
            <person name="Daniel R."/>
            <person name="Duerre P."/>
        </authorList>
    </citation>
    <scope>NUCLEOTIDE SEQUENCE [LARGE SCALE GENOMIC DNA]</scope>
    <source>
        <strain evidence="2">DSM 1384</strain>
    </source>
</reference>
<dbReference type="STRING" id="1503.CLPU_14c00760"/>
<comment type="caution">
    <text evidence="1">The sequence shown here is derived from an EMBL/GenBank/DDBJ whole genome shotgun (WGS) entry which is preliminary data.</text>
</comment>
<organism evidence="1 2">
    <name type="scientific">Gottschalkia purinilytica</name>
    <name type="common">Clostridium purinilyticum</name>
    <dbReference type="NCBI Taxonomy" id="1503"/>
    <lineage>
        <taxon>Bacteria</taxon>
        <taxon>Bacillati</taxon>
        <taxon>Bacillota</taxon>
        <taxon>Tissierellia</taxon>
        <taxon>Tissierellales</taxon>
        <taxon>Gottschalkiaceae</taxon>
        <taxon>Gottschalkia</taxon>
    </lineage>
</organism>
<sequence>MNKAIIVGASSGIGMELAKILSNENYIVGLASRRSELLFKLQ</sequence>
<name>A0A0L0W7V6_GOTPU</name>
<dbReference type="InterPro" id="IPR036291">
    <property type="entry name" value="NAD(P)-bd_dom_sf"/>
</dbReference>
<accession>A0A0L0W7V6</accession>